<dbReference type="NCBIfam" id="TIGR03352">
    <property type="entry name" value="VI_chp_3"/>
    <property type="match status" value="1"/>
</dbReference>
<reference evidence="2 3" key="1">
    <citation type="journal article" date="2014" name="Genome Announc.">
        <title>Draft genome sequences of eight enterohepatic helicobacter species isolated from both laboratory and wild rodents.</title>
        <authorList>
            <person name="Sheh A."/>
            <person name="Shen Z."/>
            <person name="Fox J.G."/>
        </authorList>
    </citation>
    <scope>NUCLEOTIDE SEQUENCE [LARGE SCALE GENOMIC DNA]</scope>
    <source>
        <strain evidence="2 3">MIT 01-6451</strain>
    </source>
</reference>
<accession>A0A4U8THV1</accession>
<evidence type="ECO:0000256" key="1">
    <source>
        <dbReference type="SAM" id="SignalP"/>
    </source>
</evidence>
<dbReference type="GeneID" id="82322257"/>
<dbReference type="Proteomes" id="UP000029707">
    <property type="component" value="Unassembled WGS sequence"/>
</dbReference>
<dbReference type="Pfam" id="PF12790">
    <property type="entry name" value="T6SS-SciN"/>
    <property type="match status" value="1"/>
</dbReference>
<feature type="signal peptide" evidence="1">
    <location>
        <begin position="1"/>
        <end position="23"/>
    </location>
</feature>
<feature type="chain" id="PRO_5020734568" evidence="1">
    <location>
        <begin position="24"/>
        <end position="150"/>
    </location>
</feature>
<dbReference type="InterPro" id="IPR017734">
    <property type="entry name" value="T6SS_SciN"/>
</dbReference>
<organism evidence="2 3">
    <name type="scientific">Helicobacter japonicus</name>
    <dbReference type="NCBI Taxonomy" id="425400"/>
    <lineage>
        <taxon>Bacteria</taxon>
        <taxon>Pseudomonadati</taxon>
        <taxon>Campylobacterota</taxon>
        <taxon>Epsilonproteobacteria</taxon>
        <taxon>Campylobacterales</taxon>
        <taxon>Helicobacteraceae</taxon>
        <taxon>Helicobacter</taxon>
    </lineage>
</organism>
<dbReference type="AlphaFoldDB" id="A0A4U8THV1"/>
<protein>
    <submittedName>
        <fullName evidence="2">Type VI secretion system lipoprotein TssJ</fullName>
    </submittedName>
</protein>
<sequence>MYQKILILILCLLFVSCSNTVSVRISNIEKSNLNNRSDDVPITLVIYKLKNIEKFKETSDRDLTTREDGALGKDKIDSIRLQIAPKDEIIAIKVKDKEVPYIGILALFANNTNNTKKVTKIWAKTKDASGFWNKKILKFKITQEGIQIIQ</sequence>
<name>A0A4U8THV1_9HELI</name>
<dbReference type="PROSITE" id="PS51257">
    <property type="entry name" value="PROKAR_LIPOPROTEIN"/>
    <property type="match status" value="1"/>
</dbReference>
<comment type="caution">
    <text evidence="2">The sequence shown here is derived from an EMBL/GenBank/DDBJ whole genome shotgun (WGS) entry which is preliminary data.</text>
</comment>
<dbReference type="STRING" id="425400.LS65_03065"/>
<gene>
    <name evidence="2" type="primary">tssJ</name>
    <name evidence="2" type="ORF">LS65_009255</name>
</gene>
<dbReference type="InterPro" id="IPR038706">
    <property type="entry name" value="Type_VI_SciN-like_sf"/>
</dbReference>
<dbReference type="OrthoDB" id="5360261at2"/>
<evidence type="ECO:0000313" key="3">
    <source>
        <dbReference type="Proteomes" id="UP000029707"/>
    </source>
</evidence>
<proteinExistence type="predicted"/>
<dbReference type="EMBL" id="JRMQ02000019">
    <property type="protein sequence ID" value="TLD99585.1"/>
    <property type="molecule type" value="Genomic_DNA"/>
</dbReference>
<keyword evidence="2" id="KW-0449">Lipoprotein</keyword>
<evidence type="ECO:0000313" key="2">
    <source>
        <dbReference type="EMBL" id="TLD99585.1"/>
    </source>
</evidence>
<dbReference type="Gene3D" id="2.60.40.4150">
    <property type="entry name" value="Type VI secretion system, lipoprotein SciN"/>
    <property type="match status" value="1"/>
</dbReference>
<keyword evidence="3" id="KW-1185">Reference proteome</keyword>
<keyword evidence="1" id="KW-0732">Signal</keyword>
<dbReference type="RefSeq" id="WP_034361207.1">
    <property type="nucleotide sequence ID" value="NZ_CAJUDB010000013.1"/>
</dbReference>